<dbReference type="PANTHER" id="PTHR10395:SF11">
    <property type="entry name" value="5-HYDROXYISOURATE HYDROLASE"/>
    <property type="match status" value="1"/>
</dbReference>
<dbReference type="InterPro" id="IPR014306">
    <property type="entry name" value="Hydroxyisourate_hydrolase"/>
</dbReference>
<evidence type="ECO:0000259" key="5">
    <source>
        <dbReference type="Pfam" id="PF00576"/>
    </source>
</evidence>
<evidence type="ECO:0000313" key="7">
    <source>
        <dbReference type="Proteomes" id="UP000001646"/>
    </source>
</evidence>
<dbReference type="Pfam" id="PF00576">
    <property type="entry name" value="Transthyretin"/>
    <property type="match status" value="1"/>
</dbReference>
<dbReference type="Gene3D" id="2.60.40.180">
    <property type="entry name" value="Transthyretin/hydroxyisourate hydrolase domain"/>
    <property type="match status" value="1"/>
</dbReference>
<reference evidence="6" key="1">
    <citation type="submission" date="2009-12" db="EMBL/GenBank/DDBJ databases">
        <title>The Genome Sequence of Anolis carolinensis (Green Anole Lizard).</title>
        <authorList>
            <consortium name="The Genome Sequencing Platform"/>
            <person name="Di Palma F."/>
            <person name="Alfoldi J."/>
            <person name="Heiman D."/>
            <person name="Young S."/>
            <person name="Grabherr M."/>
            <person name="Johnson J."/>
            <person name="Lander E.S."/>
            <person name="Lindblad-Toh K."/>
        </authorList>
    </citation>
    <scope>NUCLEOTIDE SEQUENCE [LARGE SCALE GENOMIC DNA]</scope>
    <source>
        <strain evidence="6">JBL SC #1</strain>
    </source>
</reference>
<comment type="similarity">
    <text evidence="4">Belongs to the transthyretin family. 5-hydroxyisourate hydrolase subfamily.</text>
</comment>
<evidence type="ECO:0000256" key="1">
    <source>
        <dbReference type="ARBA" id="ARBA00001043"/>
    </source>
</evidence>
<feature type="domain" description="Transthyretin/hydroxyisourate hydrolase" evidence="5">
    <location>
        <begin position="63"/>
        <end position="141"/>
    </location>
</feature>
<dbReference type="GeneTree" id="ENSGT01110000268680"/>
<dbReference type="EC" id="3.5.2.17" evidence="4"/>
<dbReference type="NCBIfam" id="TIGR02962">
    <property type="entry name" value="hdxy_isourate"/>
    <property type="match status" value="1"/>
</dbReference>
<dbReference type="PANTHER" id="PTHR10395">
    <property type="entry name" value="URICASE AND TRANSTHYRETIN-RELATED"/>
    <property type="match status" value="1"/>
</dbReference>
<accession>A0A803U126</accession>
<evidence type="ECO:0000256" key="4">
    <source>
        <dbReference type="RuleBase" id="RU361270"/>
    </source>
</evidence>
<evidence type="ECO:0000256" key="3">
    <source>
        <dbReference type="ARBA" id="ARBA00022801"/>
    </source>
</evidence>
<dbReference type="Proteomes" id="UP000001646">
    <property type="component" value="Unplaced"/>
</dbReference>
<dbReference type="Ensembl" id="ENSACAT00000048825.1">
    <property type="protein sequence ID" value="ENSACAP00000041166.1"/>
    <property type="gene ID" value="ENSACAG00000039117.1"/>
</dbReference>
<evidence type="ECO:0000313" key="6">
    <source>
        <dbReference type="Ensembl" id="ENSACAP00000041166.1"/>
    </source>
</evidence>
<dbReference type="GO" id="GO:0006144">
    <property type="term" value="P:purine nucleobase metabolic process"/>
    <property type="evidence" value="ECO:0000318"/>
    <property type="project" value="GO_Central"/>
</dbReference>
<dbReference type="AlphaFoldDB" id="A0A803U126"/>
<keyword evidence="3 4" id="KW-0378">Hydrolase</keyword>
<name>A0A803U126_ANOCA</name>
<keyword evidence="2 4" id="KW-0659">Purine metabolism</keyword>
<organism evidence="6 7">
    <name type="scientific">Anolis carolinensis</name>
    <name type="common">Green anole</name>
    <name type="synonym">American chameleon</name>
    <dbReference type="NCBI Taxonomy" id="28377"/>
    <lineage>
        <taxon>Eukaryota</taxon>
        <taxon>Metazoa</taxon>
        <taxon>Chordata</taxon>
        <taxon>Craniata</taxon>
        <taxon>Vertebrata</taxon>
        <taxon>Euteleostomi</taxon>
        <taxon>Lepidosauria</taxon>
        <taxon>Squamata</taxon>
        <taxon>Bifurcata</taxon>
        <taxon>Unidentata</taxon>
        <taxon>Episquamata</taxon>
        <taxon>Toxicofera</taxon>
        <taxon>Iguania</taxon>
        <taxon>Dactyloidae</taxon>
        <taxon>Anolis</taxon>
    </lineage>
</organism>
<dbReference type="GO" id="GO:0033971">
    <property type="term" value="F:hydroxyisourate hydrolase activity"/>
    <property type="evidence" value="ECO:0007669"/>
    <property type="project" value="UniProtKB-EC"/>
</dbReference>
<dbReference type="SUPFAM" id="SSF49472">
    <property type="entry name" value="Transthyretin (synonym: prealbumin)"/>
    <property type="match status" value="1"/>
</dbReference>
<evidence type="ECO:0000256" key="2">
    <source>
        <dbReference type="ARBA" id="ARBA00022631"/>
    </source>
</evidence>
<comment type="subunit">
    <text evidence="4">Homotetramer.</text>
</comment>
<reference evidence="6" key="2">
    <citation type="submission" date="2025-08" db="UniProtKB">
        <authorList>
            <consortium name="Ensembl"/>
        </authorList>
    </citation>
    <scope>IDENTIFICATION</scope>
</reference>
<proteinExistence type="inferred from homology"/>
<keyword evidence="7" id="KW-1185">Reference proteome</keyword>
<reference evidence="6" key="3">
    <citation type="submission" date="2025-09" db="UniProtKB">
        <authorList>
            <consortium name="Ensembl"/>
        </authorList>
    </citation>
    <scope>IDENTIFICATION</scope>
</reference>
<dbReference type="InterPro" id="IPR023416">
    <property type="entry name" value="Transthyretin/HIU_hydrolase_d"/>
</dbReference>
<dbReference type="InterPro" id="IPR036817">
    <property type="entry name" value="Transthyretin/HIU_hydrolase_sf"/>
</dbReference>
<dbReference type="InParanoid" id="A0A803U126"/>
<sequence>MISCFAKGIIAMCLETKQLSFNQEASSRFPGLSCSLCVHVLGTLSCSNGTLFILSVPLKPFVSFSRSTTDVDGHLDKSSLASLQLKTGTYKLRFETGEYWQQQGQPSFYPYADVVFIITEAERRVHIPLLMSPYSYTTYRGN</sequence>
<protein>
    <recommendedName>
        <fullName evidence="4">5-hydroxyisourate hydrolase</fullName>
        <shortName evidence="4">HIU hydrolase</shortName>
        <shortName evidence="4">HIUHase</shortName>
        <ecNumber evidence="4">3.5.2.17</ecNumber>
    </recommendedName>
</protein>
<comment type="catalytic activity">
    <reaction evidence="1 4">
        <text>5-hydroxyisourate + H2O = 5-hydroxy-2-oxo-4-ureido-2,5-dihydro-1H-imidazole-5-carboxylate + H(+)</text>
        <dbReference type="Rhea" id="RHEA:23736"/>
        <dbReference type="ChEBI" id="CHEBI:15377"/>
        <dbReference type="ChEBI" id="CHEBI:15378"/>
        <dbReference type="ChEBI" id="CHEBI:18072"/>
        <dbReference type="ChEBI" id="CHEBI:58639"/>
        <dbReference type="EC" id="3.5.2.17"/>
    </reaction>
</comment>